<keyword evidence="3 4" id="KW-0378">Hydrolase</keyword>
<protein>
    <submittedName>
        <fullName evidence="6">ADP-ribose pyrophosphatase YjhB, NUDIX family</fullName>
    </submittedName>
</protein>
<gene>
    <name evidence="6" type="ORF">SAMN04487818_11491</name>
</gene>
<name>A0A1H9XDD7_9PSEU</name>
<feature type="domain" description="Nudix hydrolase" evidence="5">
    <location>
        <begin position="7"/>
        <end position="138"/>
    </location>
</feature>
<evidence type="ECO:0000313" key="6">
    <source>
        <dbReference type="EMBL" id="SES44069.1"/>
    </source>
</evidence>
<dbReference type="Proteomes" id="UP000199051">
    <property type="component" value="Unassembled WGS sequence"/>
</dbReference>
<comment type="cofactor">
    <cofactor evidence="1">
        <name>Mg(2+)</name>
        <dbReference type="ChEBI" id="CHEBI:18420"/>
    </cofactor>
</comment>
<evidence type="ECO:0000256" key="2">
    <source>
        <dbReference type="ARBA" id="ARBA00005582"/>
    </source>
</evidence>
<dbReference type="PANTHER" id="PTHR43046">
    <property type="entry name" value="GDP-MANNOSE MANNOSYL HYDROLASE"/>
    <property type="match status" value="1"/>
</dbReference>
<dbReference type="InterPro" id="IPR020476">
    <property type="entry name" value="Nudix_hydrolase"/>
</dbReference>
<keyword evidence="7" id="KW-1185">Reference proteome</keyword>
<proteinExistence type="inferred from homology"/>
<evidence type="ECO:0000259" key="5">
    <source>
        <dbReference type="PROSITE" id="PS51462"/>
    </source>
</evidence>
<evidence type="ECO:0000256" key="3">
    <source>
        <dbReference type="ARBA" id="ARBA00022801"/>
    </source>
</evidence>
<dbReference type="PRINTS" id="PR00502">
    <property type="entry name" value="NUDIXFAMILY"/>
</dbReference>
<dbReference type="EMBL" id="FOGI01000014">
    <property type="protein sequence ID" value="SES44069.1"/>
    <property type="molecule type" value="Genomic_DNA"/>
</dbReference>
<dbReference type="AlphaFoldDB" id="A0A1H9XDD7"/>
<dbReference type="Gene3D" id="3.90.79.10">
    <property type="entry name" value="Nucleoside Triphosphate Pyrophosphohydrolase"/>
    <property type="match status" value="1"/>
</dbReference>
<dbReference type="Pfam" id="PF00293">
    <property type="entry name" value="NUDIX"/>
    <property type="match status" value="1"/>
</dbReference>
<dbReference type="PANTHER" id="PTHR43046:SF14">
    <property type="entry name" value="MUTT_NUDIX FAMILY PROTEIN"/>
    <property type="match status" value="1"/>
</dbReference>
<organism evidence="6 7">
    <name type="scientific">Actinokineospora terrae</name>
    <dbReference type="NCBI Taxonomy" id="155974"/>
    <lineage>
        <taxon>Bacteria</taxon>
        <taxon>Bacillati</taxon>
        <taxon>Actinomycetota</taxon>
        <taxon>Actinomycetes</taxon>
        <taxon>Pseudonocardiales</taxon>
        <taxon>Pseudonocardiaceae</taxon>
        <taxon>Actinokineospora</taxon>
    </lineage>
</organism>
<evidence type="ECO:0000256" key="1">
    <source>
        <dbReference type="ARBA" id="ARBA00001946"/>
    </source>
</evidence>
<reference evidence="7" key="1">
    <citation type="submission" date="2016-10" db="EMBL/GenBank/DDBJ databases">
        <authorList>
            <person name="Varghese N."/>
            <person name="Submissions S."/>
        </authorList>
    </citation>
    <scope>NUCLEOTIDE SEQUENCE [LARGE SCALE GENOMIC DNA]</scope>
    <source>
        <strain evidence="7">DSM 44260</strain>
    </source>
</reference>
<dbReference type="SUPFAM" id="SSF55811">
    <property type="entry name" value="Nudix"/>
    <property type="match status" value="1"/>
</dbReference>
<dbReference type="InterPro" id="IPR000086">
    <property type="entry name" value="NUDIX_hydrolase_dom"/>
</dbReference>
<dbReference type="InterPro" id="IPR015797">
    <property type="entry name" value="NUDIX_hydrolase-like_dom_sf"/>
</dbReference>
<dbReference type="PROSITE" id="PS51462">
    <property type="entry name" value="NUDIX"/>
    <property type="match status" value="1"/>
</dbReference>
<dbReference type="RefSeq" id="WP_092785381.1">
    <property type="nucleotide sequence ID" value="NZ_FOGI01000014.1"/>
</dbReference>
<sequence>MRGDHIRRIRCVGGLVRDERDRLLLIRRGREPGAGLWSIPGGKVEPGESDPEALTREVAEETGLAVVVGDLVGTVERPAPDGLFEIHDYRCTVTGGDLSPGDDADAATWVDLAMFTTLDGRNALVAGLSETLAGWGELPR</sequence>
<comment type="similarity">
    <text evidence="2 4">Belongs to the Nudix hydrolase family.</text>
</comment>
<dbReference type="STRING" id="155974.SAMN04487818_11491"/>
<dbReference type="CDD" id="cd04673">
    <property type="entry name" value="NUDIX_ADPRase"/>
    <property type="match status" value="1"/>
</dbReference>
<dbReference type="PROSITE" id="PS00893">
    <property type="entry name" value="NUDIX_BOX"/>
    <property type="match status" value="1"/>
</dbReference>
<dbReference type="GO" id="GO:0016787">
    <property type="term" value="F:hydrolase activity"/>
    <property type="evidence" value="ECO:0007669"/>
    <property type="project" value="UniProtKB-KW"/>
</dbReference>
<dbReference type="InterPro" id="IPR020084">
    <property type="entry name" value="NUDIX_hydrolase_CS"/>
</dbReference>
<evidence type="ECO:0000256" key="4">
    <source>
        <dbReference type="RuleBase" id="RU003476"/>
    </source>
</evidence>
<accession>A0A1H9XDD7</accession>
<evidence type="ECO:0000313" key="7">
    <source>
        <dbReference type="Proteomes" id="UP000199051"/>
    </source>
</evidence>